<dbReference type="InterPro" id="IPR036034">
    <property type="entry name" value="PDZ_sf"/>
</dbReference>
<keyword evidence="1" id="KW-0645">Protease</keyword>
<dbReference type="Gene3D" id="3.30.230.10">
    <property type="match status" value="1"/>
</dbReference>
<dbReference type="InterPro" id="IPR027065">
    <property type="entry name" value="Lon_Prtase"/>
</dbReference>
<dbReference type="InterPro" id="IPR020568">
    <property type="entry name" value="Ribosomal_Su5_D2-typ_SF"/>
</dbReference>
<dbReference type="SUPFAM" id="SSF54211">
    <property type="entry name" value="Ribosomal protein S5 domain 2-like"/>
    <property type="match status" value="1"/>
</dbReference>
<feature type="active site" evidence="1">
    <location>
        <position position="257"/>
    </location>
</feature>
<dbReference type="PROSITE" id="PS51786">
    <property type="entry name" value="LON_PROTEOLYTIC"/>
    <property type="match status" value="1"/>
</dbReference>
<dbReference type="Pfam" id="PF05362">
    <property type="entry name" value="Lon_C"/>
    <property type="match status" value="1"/>
</dbReference>
<keyword evidence="1" id="KW-0720">Serine protease</keyword>
<gene>
    <name evidence="4" type="ORF">SAMN05444920_13939</name>
</gene>
<protein>
    <recommendedName>
        <fullName evidence="1">endopeptidase La</fullName>
        <ecNumber evidence="1">3.4.21.53</ecNumber>
    </recommendedName>
</protein>
<reference evidence="4 5" key="1">
    <citation type="submission" date="2016-10" db="EMBL/GenBank/DDBJ databases">
        <authorList>
            <person name="de Groot N.N."/>
        </authorList>
    </citation>
    <scope>NUCLEOTIDE SEQUENCE [LARGE SCALE GENOMIC DNA]</scope>
    <source>
        <strain evidence="4 5">CGMCC 4.7037</strain>
    </source>
</reference>
<evidence type="ECO:0000256" key="1">
    <source>
        <dbReference type="PROSITE-ProRule" id="PRU01122"/>
    </source>
</evidence>
<dbReference type="PROSITE" id="PS50106">
    <property type="entry name" value="PDZ"/>
    <property type="match status" value="1"/>
</dbReference>
<comment type="catalytic activity">
    <reaction evidence="1">
        <text>Hydrolysis of proteins in presence of ATP.</text>
        <dbReference type="EC" id="3.4.21.53"/>
    </reaction>
</comment>
<dbReference type="GO" id="GO:0030163">
    <property type="term" value="P:protein catabolic process"/>
    <property type="evidence" value="ECO:0007669"/>
    <property type="project" value="InterPro"/>
</dbReference>
<dbReference type="Proteomes" id="UP000236732">
    <property type="component" value="Unassembled WGS sequence"/>
</dbReference>
<dbReference type="InterPro" id="IPR001478">
    <property type="entry name" value="PDZ"/>
</dbReference>
<organism evidence="4 5">
    <name type="scientific">Nonomuraea solani</name>
    <dbReference type="NCBI Taxonomy" id="1144553"/>
    <lineage>
        <taxon>Bacteria</taxon>
        <taxon>Bacillati</taxon>
        <taxon>Actinomycetota</taxon>
        <taxon>Actinomycetes</taxon>
        <taxon>Streptosporangiales</taxon>
        <taxon>Streptosporangiaceae</taxon>
        <taxon>Nonomuraea</taxon>
    </lineage>
</organism>
<comment type="similarity">
    <text evidence="1">Belongs to the peptidase S16 family.</text>
</comment>
<feature type="active site" evidence="1">
    <location>
        <position position="302"/>
    </location>
</feature>
<dbReference type="GO" id="GO:0006508">
    <property type="term" value="P:proteolysis"/>
    <property type="evidence" value="ECO:0007669"/>
    <property type="project" value="UniProtKB-KW"/>
</dbReference>
<dbReference type="SUPFAM" id="SSF50156">
    <property type="entry name" value="PDZ domain-like"/>
    <property type="match status" value="1"/>
</dbReference>
<keyword evidence="1" id="KW-0378">Hydrolase</keyword>
<dbReference type="GO" id="GO:0005524">
    <property type="term" value="F:ATP binding"/>
    <property type="evidence" value="ECO:0007669"/>
    <property type="project" value="InterPro"/>
</dbReference>
<dbReference type="AlphaFoldDB" id="A0A1H6F0B3"/>
<dbReference type="GO" id="GO:0004252">
    <property type="term" value="F:serine-type endopeptidase activity"/>
    <property type="evidence" value="ECO:0007669"/>
    <property type="project" value="UniProtKB-UniRule"/>
</dbReference>
<dbReference type="Pfam" id="PF13180">
    <property type="entry name" value="PDZ_2"/>
    <property type="match status" value="1"/>
</dbReference>
<dbReference type="InterPro" id="IPR008269">
    <property type="entry name" value="Lon_proteolytic"/>
</dbReference>
<dbReference type="GO" id="GO:0004176">
    <property type="term" value="F:ATP-dependent peptidase activity"/>
    <property type="evidence" value="ECO:0007669"/>
    <property type="project" value="UniProtKB-UniRule"/>
</dbReference>
<evidence type="ECO:0000259" key="3">
    <source>
        <dbReference type="PROSITE" id="PS51786"/>
    </source>
</evidence>
<dbReference type="PANTHER" id="PTHR10046">
    <property type="entry name" value="ATP DEPENDENT LON PROTEASE FAMILY MEMBER"/>
    <property type="match status" value="1"/>
</dbReference>
<evidence type="ECO:0000313" key="5">
    <source>
        <dbReference type="Proteomes" id="UP000236732"/>
    </source>
</evidence>
<proteinExistence type="inferred from homology"/>
<evidence type="ECO:0000259" key="2">
    <source>
        <dbReference type="PROSITE" id="PS50106"/>
    </source>
</evidence>
<dbReference type="EC" id="3.4.21.53" evidence="1"/>
<dbReference type="EMBL" id="FNVT01000039">
    <property type="protein sequence ID" value="SEH03580.1"/>
    <property type="molecule type" value="Genomic_DNA"/>
</dbReference>
<keyword evidence="5" id="KW-1185">Reference proteome</keyword>
<dbReference type="InterPro" id="IPR014721">
    <property type="entry name" value="Ribsml_uS5_D2-typ_fold_subgr"/>
</dbReference>
<accession>A0A1H6F0B3</accession>
<feature type="domain" description="Lon proteolytic" evidence="3">
    <location>
        <begin position="249"/>
        <end position="350"/>
    </location>
</feature>
<name>A0A1H6F0B3_9ACTN</name>
<feature type="domain" description="PDZ" evidence="2">
    <location>
        <begin position="131"/>
        <end position="213"/>
    </location>
</feature>
<evidence type="ECO:0000313" key="4">
    <source>
        <dbReference type="EMBL" id="SEH03580.1"/>
    </source>
</evidence>
<sequence>MARPSGSAPANKLIDMSRRALTLLLAGFLVLALGVVGAFRPVPYVVLSPGPTENTIGEVDKKPVISIKGRETFPTDGALSLVTVAYQGGPAARIDLLTALRGWLDPSVAVVPEETIFAPDRDPKEVEEENTVEMTNSQDSATAAALTELKISYDMVVTVVSTEKGKPAEGKLQKGDVIAAVDGKPAKDVNAVSDAVKAHKPGQSVRFNVTRGKEKFDVTLDTVAGPKGQPLVGVLMQAQYKFPFDVDINVGDVGGPSAGLMFSLGILDKLTPGALTGGKQIAGTGTIQPTGEVGPIGGIAQKMVGAVKSGATIFLTPADNCAEAMKAVPDGLRLVRADTLHDAVQSIDALRTGKGNVPACEAG</sequence>